<gene>
    <name evidence="1" type="ORF">EJ377_16235</name>
</gene>
<protein>
    <submittedName>
        <fullName evidence="1">Uncharacterized protein</fullName>
    </submittedName>
</protein>
<organism evidence="1 2">
    <name type="scientific">Chryseobacterium arthrosphaerae</name>
    <dbReference type="NCBI Taxonomy" id="651561"/>
    <lineage>
        <taxon>Bacteria</taxon>
        <taxon>Pseudomonadati</taxon>
        <taxon>Bacteroidota</taxon>
        <taxon>Flavobacteriia</taxon>
        <taxon>Flavobacteriales</taxon>
        <taxon>Weeksellaceae</taxon>
        <taxon>Chryseobacterium group</taxon>
        <taxon>Chryseobacterium</taxon>
    </lineage>
</organism>
<name>A0A3S0QFB1_9FLAO</name>
<evidence type="ECO:0000313" key="1">
    <source>
        <dbReference type="EMBL" id="RTZ46074.1"/>
    </source>
</evidence>
<dbReference type="EMBL" id="RYFC01000003">
    <property type="protein sequence ID" value="RTZ46074.1"/>
    <property type="molecule type" value="Genomic_DNA"/>
</dbReference>
<sequence>MKTYVSVHGVDEIVAGHTFNWYNTSWKVGNMRGGSANSTGYRFEFSNDGGASYEEKVKIHTDGNITTQITVRPSNGTRHINGEIMRTAVMSKNGKMPGNRLFEWLISRSSLHVP</sequence>
<comment type="caution">
    <text evidence="1">The sequence shown here is derived from an EMBL/GenBank/DDBJ whole genome shotgun (WGS) entry which is preliminary data.</text>
</comment>
<dbReference type="Proteomes" id="UP000276953">
    <property type="component" value="Unassembled WGS sequence"/>
</dbReference>
<proteinExistence type="predicted"/>
<accession>A0A3S0QFB1</accession>
<evidence type="ECO:0000313" key="2">
    <source>
        <dbReference type="Proteomes" id="UP000276953"/>
    </source>
</evidence>
<dbReference type="AlphaFoldDB" id="A0A3S0QFB1"/>
<reference evidence="1 2" key="1">
    <citation type="submission" date="2018-12" db="EMBL/GenBank/DDBJ databases">
        <title>Draft Genome Sequence of Chryseobacterium arthrosphaerae strain ED882-96 Isolated from the Blood of a Patient with Liver Cirrhosis in Taiwan.</title>
        <authorList>
            <person name="Lin J.-N."/>
            <person name="Lai C.-H."/>
            <person name="Yang C.-H."/>
            <person name="Huang Y.-H."/>
        </authorList>
    </citation>
    <scope>NUCLEOTIDE SEQUENCE [LARGE SCALE GENOMIC DNA]</scope>
    <source>
        <strain evidence="1 2">ED882-96</strain>
    </source>
</reference>